<dbReference type="Pfam" id="PF13632">
    <property type="entry name" value="Glyco_trans_2_3"/>
    <property type="match status" value="1"/>
</dbReference>
<accession>A0AA38RD76</accession>
<comment type="caution">
    <text evidence="5">The sequence shown here is derived from an EMBL/GenBank/DDBJ whole genome shotgun (WGS) entry which is preliminary data.</text>
</comment>
<dbReference type="PANTHER" id="PTHR35408">
    <property type="entry name" value="CHROMOSOME 15, WHOLE GENOME SHOTGUN SEQUENCE"/>
    <property type="match status" value="1"/>
</dbReference>
<sequence length="890" mass="99471">MATSPRSQEFALQALQIHNGSTLSVASDTSGGYNNEFRYKTMATYLNNRAVANGWIPPPSGRHAGDYLGVLLKRERGQYVSFPEMVHPDLLGAVQRLNLVVALTMKPQMLDGILSGLSPNQTELKLMDGSQLQILDSLNSMAGSSVKKFQYACLVRRERMLLVWHDDLQQAVPTATRIEEKLLSLVWGTGSLPFSLLQSPSRPASIYSSSTSMYKGGFPEKGSGGLTGMSNDSTECLEEDESTESPESLSRPIMRTSAVFVGMGMCLAIVLLFGIYISQLLIECVLDGTYTRLALIVCVPLLFFVSMFFFQVIFCNIFQIVGPIGGQKKNSRYYSCIKPSLRRAYQDGFTPPHMTIQMPVYKEGLDSVIIPTVRSLQAAISYYESHGGTASIFVNDDGLRLISEEDAQRRIDFYHDNGIGWVARPKHGDDGFLRKGKFKKASNMNFALNISQKVEAYLQELVESQSAARGSGGFIDDQEEEELYQEALAHVLRENPLARASGNIRVGEFILIVDSDTRVPVDCLLYGAAEMFLSPELAIVQQSTSVMQVTFDFFENGITFFTNMVYTAIRFSIGSGEVAPFVGHNAFLRWQAVQDVGVKEEDGYVAYWSESHVSEDFDIALRLQIAGSIVRVASYHGDGFQEGVSLTIFDEIARWQKYAYGVSEMIFHPLHQWIFKGPFTPLLWTFITSNIMLSSKISIFAYICSYFALASALLLTLLNYFLVGWFRDQLDHCYLTSWQVFVSLIAVFNIMGHVALAALRYRTGEKSLLGSLLENFKWSPMLTVFFGGISFHVSGALLAHLLHIDMQWGATSKEKDDSNFFQEIPRIFSTFRYMYLFVVLCTAMMIYLGLFAPRGWRISDFTAVLPLAVNVASHALTPLVLNPSLMVFNY</sequence>
<feature type="transmembrane region" description="Helical" evidence="2">
    <location>
        <begin position="294"/>
        <end position="322"/>
    </location>
</feature>
<feature type="transmembrane region" description="Helical" evidence="2">
    <location>
        <begin position="699"/>
        <end position="726"/>
    </location>
</feature>
<dbReference type="EMBL" id="JANBVO010000018">
    <property type="protein sequence ID" value="KAJ9143843.1"/>
    <property type="molecule type" value="Genomic_DNA"/>
</dbReference>
<proteinExistence type="predicted"/>
<dbReference type="PANTHER" id="PTHR35408:SF2">
    <property type="entry name" value="GLYCOSYLTRANSFERASE 2-LIKE DOMAIN-CONTAINING PROTEIN"/>
    <property type="match status" value="1"/>
</dbReference>
<keyword evidence="6" id="KW-1185">Reference proteome</keyword>
<dbReference type="SUPFAM" id="SSF53448">
    <property type="entry name" value="Nucleotide-diphospho-sugar transferases"/>
    <property type="match status" value="1"/>
</dbReference>
<name>A0AA38RD76_9PEZI</name>
<evidence type="ECO:0000313" key="5">
    <source>
        <dbReference type="EMBL" id="KAJ9143843.1"/>
    </source>
</evidence>
<keyword evidence="2" id="KW-0812">Transmembrane</keyword>
<feature type="transmembrane region" description="Helical" evidence="2">
    <location>
        <begin position="738"/>
        <end position="759"/>
    </location>
</feature>
<evidence type="ECO:0000256" key="1">
    <source>
        <dbReference type="SAM" id="MobiDB-lite"/>
    </source>
</evidence>
<organism evidence="5 6">
    <name type="scientific">Pleurostoma richardsiae</name>
    <dbReference type="NCBI Taxonomy" id="41990"/>
    <lineage>
        <taxon>Eukaryota</taxon>
        <taxon>Fungi</taxon>
        <taxon>Dikarya</taxon>
        <taxon>Ascomycota</taxon>
        <taxon>Pezizomycotina</taxon>
        <taxon>Sordariomycetes</taxon>
        <taxon>Sordariomycetidae</taxon>
        <taxon>Calosphaeriales</taxon>
        <taxon>Pleurostomataceae</taxon>
        <taxon>Pleurostoma</taxon>
    </lineage>
</organism>
<evidence type="ECO:0000313" key="6">
    <source>
        <dbReference type="Proteomes" id="UP001174694"/>
    </source>
</evidence>
<dbReference type="InterPro" id="IPR001173">
    <property type="entry name" value="Glyco_trans_2-like"/>
</dbReference>
<reference evidence="5" key="1">
    <citation type="submission" date="2022-07" db="EMBL/GenBank/DDBJ databases">
        <title>Fungi with potential for degradation of polypropylene.</title>
        <authorList>
            <person name="Gostincar C."/>
        </authorList>
    </citation>
    <scope>NUCLEOTIDE SEQUENCE</scope>
    <source>
        <strain evidence="5">EXF-13308</strain>
    </source>
</reference>
<feature type="region of interest" description="Disordered" evidence="1">
    <location>
        <begin position="229"/>
        <end position="248"/>
    </location>
</feature>
<feature type="compositionally biased region" description="Acidic residues" evidence="1">
    <location>
        <begin position="235"/>
        <end position="244"/>
    </location>
</feature>
<keyword evidence="2" id="KW-1133">Transmembrane helix</keyword>
<dbReference type="Pfam" id="PF25550">
    <property type="entry name" value="DUF7928"/>
    <property type="match status" value="1"/>
</dbReference>
<evidence type="ECO:0000259" key="4">
    <source>
        <dbReference type="Pfam" id="PF25550"/>
    </source>
</evidence>
<evidence type="ECO:0000256" key="2">
    <source>
        <dbReference type="SAM" id="Phobius"/>
    </source>
</evidence>
<dbReference type="InterPro" id="IPR029044">
    <property type="entry name" value="Nucleotide-diphossugar_trans"/>
</dbReference>
<keyword evidence="2" id="KW-0472">Membrane</keyword>
<gene>
    <name evidence="5" type="ORF">NKR23_g6336</name>
</gene>
<dbReference type="AlphaFoldDB" id="A0AA38RD76"/>
<dbReference type="Proteomes" id="UP001174694">
    <property type="component" value="Unassembled WGS sequence"/>
</dbReference>
<feature type="transmembrane region" description="Helical" evidence="2">
    <location>
        <begin position="863"/>
        <end position="881"/>
    </location>
</feature>
<feature type="transmembrane region" description="Helical" evidence="2">
    <location>
        <begin position="833"/>
        <end position="851"/>
    </location>
</feature>
<feature type="transmembrane region" description="Helical" evidence="2">
    <location>
        <begin position="258"/>
        <end position="282"/>
    </location>
</feature>
<feature type="domain" description="Glycosyltransferase 2-like" evidence="3">
    <location>
        <begin position="509"/>
        <end position="722"/>
    </location>
</feature>
<dbReference type="Gene3D" id="3.90.550.10">
    <property type="entry name" value="Spore Coat Polysaccharide Biosynthesis Protein SpsA, Chain A"/>
    <property type="match status" value="1"/>
</dbReference>
<feature type="domain" description="DUF7928" evidence="4">
    <location>
        <begin position="38"/>
        <end position="192"/>
    </location>
</feature>
<evidence type="ECO:0000259" key="3">
    <source>
        <dbReference type="Pfam" id="PF13632"/>
    </source>
</evidence>
<dbReference type="InterPro" id="IPR057688">
    <property type="entry name" value="DUF7928"/>
</dbReference>
<protein>
    <submittedName>
        <fullName evidence="5">Glycosyltransferase family 2</fullName>
    </submittedName>
</protein>
<feature type="transmembrane region" description="Helical" evidence="2">
    <location>
        <begin position="780"/>
        <end position="802"/>
    </location>
</feature>